<keyword evidence="2" id="KW-0808">Transferase</keyword>
<dbReference type="Proteomes" id="UP000323732">
    <property type="component" value="Unassembled WGS sequence"/>
</dbReference>
<sequence>MILLQDAKHAFSIREAKIEDAKSLSELRVKIDGETENMDRESGEDFISEEGFKKVILNDSKQKTHLFLVAEADGKLVGFSRCEGSNLRRTAHKVEFGVCVLKDYWGNGIGKRLLIDSIRWAEDADIKKITLQVLETNENAIQLYKRVGFEIEGVLRRDKLLSDGKYYDTIVMGRILQNQF</sequence>
<evidence type="ECO:0000313" key="2">
    <source>
        <dbReference type="EMBL" id="TYS65006.1"/>
    </source>
</evidence>
<dbReference type="InterPro" id="IPR016181">
    <property type="entry name" value="Acyl_CoA_acyltransferase"/>
</dbReference>
<proteinExistence type="predicted"/>
<dbReference type="InterPro" id="IPR000182">
    <property type="entry name" value="GNAT_dom"/>
</dbReference>
<protein>
    <submittedName>
        <fullName evidence="2">GNAT family N-acetyltransferase</fullName>
    </submittedName>
</protein>
<evidence type="ECO:0000313" key="3">
    <source>
        <dbReference type="Proteomes" id="UP000323732"/>
    </source>
</evidence>
<accession>A0A5D4ST58</accession>
<evidence type="ECO:0000259" key="1">
    <source>
        <dbReference type="PROSITE" id="PS51186"/>
    </source>
</evidence>
<dbReference type="GO" id="GO:0016747">
    <property type="term" value="F:acyltransferase activity, transferring groups other than amino-acyl groups"/>
    <property type="evidence" value="ECO:0007669"/>
    <property type="project" value="InterPro"/>
</dbReference>
<dbReference type="EMBL" id="VTES01000002">
    <property type="protein sequence ID" value="TYS65006.1"/>
    <property type="molecule type" value="Genomic_DNA"/>
</dbReference>
<dbReference type="PROSITE" id="PS51186">
    <property type="entry name" value="GNAT"/>
    <property type="match status" value="1"/>
</dbReference>
<dbReference type="SUPFAM" id="SSF55729">
    <property type="entry name" value="Acyl-CoA N-acyltransferases (Nat)"/>
    <property type="match status" value="1"/>
</dbReference>
<reference evidence="2 3" key="1">
    <citation type="submission" date="2019-08" db="EMBL/GenBank/DDBJ databases">
        <title>Bacillus genomes from the desert of Cuatro Cienegas, Coahuila.</title>
        <authorList>
            <person name="Olmedo-Alvarez G."/>
        </authorList>
    </citation>
    <scope>NUCLEOTIDE SEQUENCE [LARGE SCALE GENOMIC DNA]</scope>
    <source>
        <strain evidence="2 3">CH37_1T</strain>
    </source>
</reference>
<dbReference type="CDD" id="cd04301">
    <property type="entry name" value="NAT_SF"/>
    <property type="match status" value="1"/>
</dbReference>
<name>A0A5D4ST58_9BACI</name>
<feature type="domain" description="N-acetyltransferase" evidence="1">
    <location>
        <begin position="11"/>
        <end position="177"/>
    </location>
</feature>
<dbReference type="PANTHER" id="PTHR43415:SF3">
    <property type="entry name" value="GNAT-FAMILY ACETYLTRANSFERASE"/>
    <property type="match status" value="1"/>
</dbReference>
<dbReference type="Gene3D" id="3.40.630.30">
    <property type="match status" value="1"/>
</dbReference>
<organism evidence="2 3">
    <name type="scientific">Bacillus infantis</name>
    <dbReference type="NCBI Taxonomy" id="324767"/>
    <lineage>
        <taxon>Bacteria</taxon>
        <taxon>Bacillati</taxon>
        <taxon>Bacillota</taxon>
        <taxon>Bacilli</taxon>
        <taxon>Bacillales</taxon>
        <taxon>Bacillaceae</taxon>
        <taxon>Bacillus</taxon>
    </lineage>
</organism>
<dbReference type="AlphaFoldDB" id="A0A5D4ST58"/>
<comment type="caution">
    <text evidence="2">The sequence shown here is derived from an EMBL/GenBank/DDBJ whole genome shotgun (WGS) entry which is preliminary data.</text>
</comment>
<gene>
    <name evidence="2" type="ORF">FZD47_06545</name>
</gene>
<dbReference type="PANTHER" id="PTHR43415">
    <property type="entry name" value="SPERMIDINE N(1)-ACETYLTRANSFERASE"/>
    <property type="match status" value="1"/>
</dbReference>
<dbReference type="Pfam" id="PF00583">
    <property type="entry name" value="Acetyltransf_1"/>
    <property type="match status" value="1"/>
</dbReference>